<dbReference type="InterPro" id="IPR051553">
    <property type="entry name" value="Ran_GTPase-activating"/>
</dbReference>
<dbReference type="GO" id="GO:0005085">
    <property type="term" value="F:guanyl-nucleotide exchange factor activity"/>
    <property type="evidence" value="ECO:0007669"/>
    <property type="project" value="TreeGrafter"/>
</dbReference>
<feature type="region of interest" description="Disordered" evidence="2">
    <location>
        <begin position="185"/>
        <end position="208"/>
    </location>
</feature>
<dbReference type="Gene3D" id="2.130.10.30">
    <property type="entry name" value="Regulator of chromosome condensation 1/beta-lactamase-inhibitor protein II"/>
    <property type="match status" value="2"/>
</dbReference>
<evidence type="ECO:0000313" key="3">
    <source>
        <dbReference type="EMBL" id="GBG33074.1"/>
    </source>
</evidence>
<dbReference type="OrthoDB" id="10256179at2759"/>
<feature type="compositionally biased region" description="Basic and acidic residues" evidence="2">
    <location>
        <begin position="198"/>
        <end position="208"/>
    </location>
</feature>
<dbReference type="PRINTS" id="PR00633">
    <property type="entry name" value="RCCNDNSATION"/>
</dbReference>
<dbReference type="SUPFAM" id="SSF50985">
    <property type="entry name" value="RCC1/BLIP-II"/>
    <property type="match status" value="1"/>
</dbReference>
<dbReference type="PROSITE" id="PS00626">
    <property type="entry name" value="RCC1_2"/>
    <property type="match status" value="2"/>
</dbReference>
<dbReference type="AlphaFoldDB" id="A0A2R5GYL2"/>
<dbReference type="Proteomes" id="UP000241890">
    <property type="component" value="Unassembled WGS sequence"/>
</dbReference>
<dbReference type="Pfam" id="PF00415">
    <property type="entry name" value="RCC1"/>
    <property type="match status" value="1"/>
</dbReference>
<dbReference type="InterPro" id="IPR000408">
    <property type="entry name" value="Reg_chr_condens"/>
</dbReference>
<evidence type="ECO:0000313" key="4">
    <source>
        <dbReference type="Proteomes" id="UP000241890"/>
    </source>
</evidence>
<protein>
    <submittedName>
        <fullName evidence="3">RCC1 and BTB domain-containing protein 2</fullName>
    </submittedName>
</protein>
<dbReference type="PANTHER" id="PTHR45982:SF1">
    <property type="entry name" value="REGULATOR OF CHROMOSOME CONDENSATION"/>
    <property type="match status" value="1"/>
</dbReference>
<name>A0A2R5GYL2_9STRA</name>
<dbReference type="EMBL" id="BEYU01000142">
    <property type="protein sequence ID" value="GBG33074.1"/>
    <property type="molecule type" value="Genomic_DNA"/>
</dbReference>
<dbReference type="GO" id="GO:0005737">
    <property type="term" value="C:cytoplasm"/>
    <property type="evidence" value="ECO:0007669"/>
    <property type="project" value="TreeGrafter"/>
</dbReference>
<dbReference type="PROSITE" id="PS50012">
    <property type="entry name" value="RCC1_3"/>
    <property type="match status" value="2"/>
</dbReference>
<dbReference type="InterPro" id="IPR009091">
    <property type="entry name" value="RCC1/BLIP-II"/>
</dbReference>
<dbReference type="PANTHER" id="PTHR45982">
    <property type="entry name" value="REGULATOR OF CHROMOSOME CONDENSATION"/>
    <property type="match status" value="1"/>
</dbReference>
<proteinExistence type="predicted"/>
<gene>
    <name evidence="3" type="ORF">FCC1311_092982</name>
</gene>
<evidence type="ECO:0000256" key="1">
    <source>
        <dbReference type="PROSITE-ProRule" id="PRU00235"/>
    </source>
</evidence>
<feature type="repeat" description="RCC1" evidence="1">
    <location>
        <begin position="255"/>
        <end position="311"/>
    </location>
</feature>
<sequence length="477" mass="50904">MGPSLSPMRFSLAATIAEDSSGPWLGLGANRKEDLEDVSSPTQIELDLESEESLVQVSCGKEHMVCCSSNGACWTWGADNEDGKLGHVMASASGEPYFITLQELSDNVFLDQRTAFAGLRMARQAAREAIDHSSLCDTQMEASKLMMRVLDEGQRFPFAEHGVSYLLDDCVTGIIDARTGESLERSRAEGLEIEEGEEGGKEERVTSDRDTQEILFVRANQEACWAPRRVMLLRGRNITRVAAGMRHSLFLTSNGTVLASGNNQHGQLGLGTELVTGTSSATIFVPTKVPLKAAAKDIAAGASHSVALGENQHVYTWGHGDLIGRPDGDPYRPEEICFEGGPLGLVRHIAVGDAHTVVSTAFGHCIGFGRNPCCQLGMSSPNELIDIPTLIDTSLGSKPKSLQKKAAAGGNDDGVPDFASLNPQNDDNLIIMGIAAGGGLAQDTGHTLFLSSSLQLADPESVDFASTSAFSQPLQWQ</sequence>
<comment type="caution">
    <text evidence="3">The sequence shown here is derived from an EMBL/GenBank/DDBJ whole genome shotgun (WGS) entry which is preliminary data.</text>
</comment>
<dbReference type="InParanoid" id="A0A2R5GYL2"/>
<feature type="repeat" description="RCC1" evidence="1">
    <location>
        <begin position="312"/>
        <end position="362"/>
    </location>
</feature>
<dbReference type="Pfam" id="PF13540">
    <property type="entry name" value="RCC1_2"/>
    <property type="match status" value="1"/>
</dbReference>
<evidence type="ECO:0000256" key="2">
    <source>
        <dbReference type="SAM" id="MobiDB-lite"/>
    </source>
</evidence>
<organism evidence="3 4">
    <name type="scientific">Hondaea fermentalgiana</name>
    <dbReference type="NCBI Taxonomy" id="2315210"/>
    <lineage>
        <taxon>Eukaryota</taxon>
        <taxon>Sar</taxon>
        <taxon>Stramenopiles</taxon>
        <taxon>Bigyra</taxon>
        <taxon>Labyrinthulomycetes</taxon>
        <taxon>Thraustochytrida</taxon>
        <taxon>Thraustochytriidae</taxon>
        <taxon>Hondaea</taxon>
    </lineage>
</organism>
<keyword evidence="4" id="KW-1185">Reference proteome</keyword>
<accession>A0A2R5GYL2</accession>
<reference evidence="3 4" key="1">
    <citation type="submission" date="2017-12" db="EMBL/GenBank/DDBJ databases">
        <title>Sequencing, de novo assembly and annotation of complete genome of a new Thraustochytrid species, strain FCC1311.</title>
        <authorList>
            <person name="Sedici K."/>
            <person name="Godart F."/>
            <person name="Aiese Cigliano R."/>
            <person name="Sanseverino W."/>
            <person name="Barakat M."/>
            <person name="Ortet P."/>
            <person name="Marechal E."/>
            <person name="Cagnac O."/>
            <person name="Amato A."/>
        </authorList>
    </citation>
    <scope>NUCLEOTIDE SEQUENCE [LARGE SCALE GENOMIC DNA]</scope>
</reference>